<dbReference type="Pfam" id="PF12728">
    <property type="entry name" value="HTH_17"/>
    <property type="match status" value="1"/>
</dbReference>
<evidence type="ECO:0000313" key="3">
    <source>
        <dbReference type="EMBL" id="PWJ41090.1"/>
    </source>
</evidence>
<dbReference type="InterPro" id="IPR010093">
    <property type="entry name" value="SinI_DNA-bd"/>
</dbReference>
<feature type="coiled-coil region" evidence="1">
    <location>
        <begin position="12"/>
        <end position="39"/>
    </location>
</feature>
<dbReference type="InterPro" id="IPR041657">
    <property type="entry name" value="HTH_17"/>
</dbReference>
<dbReference type="SUPFAM" id="SSF46955">
    <property type="entry name" value="Putative DNA-binding domain"/>
    <property type="match status" value="1"/>
</dbReference>
<organism evidence="3 4">
    <name type="scientific">Sediminitomix flava</name>
    <dbReference type="NCBI Taxonomy" id="379075"/>
    <lineage>
        <taxon>Bacteria</taxon>
        <taxon>Pseudomonadati</taxon>
        <taxon>Bacteroidota</taxon>
        <taxon>Cytophagia</taxon>
        <taxon>Cytophagales</taxon>
        <taxon>Flammeovirgaceae</taxon>
        <taxon>Sediminitomix</taxon>
    </lineage>
</organism>
<comment type="caution">
    <text evidence="3">The sequence shown here is derived from an EMBL/GenBank/DDBJ whole genome shotgun (WGS) entry which is preliminary data.</text>
</comment>
<keyword evidence="1" id="KW-0175">Coiled coil</keyword>
<name>A0A315ZAI0_SEDFL</name>
<dbReference type="NCBIfam" id="TIGR01764">
    <property type="entry name" value="excise"/>
    <property type="match status" value="1"/>
</dbReference>
<dbReference type="EMBL" id="QGDO01000004">
    <property type="protein sequence ID" value="PWJ41090.1"/>
    <property type="molecule type" value="Genomic_DNA"/>
</dbReference>
<keyword evidence="4" id="KW-1185">Reference proteome</keyword>
<dbReference type="OrthoDB" id="1097811at2"/>
<dbReference type="RefSeq" id="WP_109620132.1">
    <property type="nucleotide sequence ID" value="NZ_QGDO01000004.1"/>
</dbReference>
<evidence type="ECO:0000256" key="1">
    <source>
        <dbReference type="SAM" id="Coils"/>
    </source>
</evidence>
<dbReference type="GO" id="GO:0003677">
    <property type="term" value="F:DNA binding"/>
    <property type="evidence" value="ECO:0007669"/>
    <property type="project" value="InterPro"/>
</dbReference>
<accession>A0A315ZAI0</accession>
<evidence type="ECO:0000313" key="4">
    <source>
        <dbReference type="Proteomes" id="UP000245535"/>
    </source>
</evidence>
<protein>
    <submittedName>
        <fullName evidence="3">Excisionase family DNA binding protein</fullName>
    </submittedName>
</protein>
<reference evidence="3 4" key="1">
    <citation type="submission" date="2018-03" db="EMBL/GenBank/DDBJ databases">
        <title>Genomic Encyclopedia of Archaeal and Bacterial Type Strains, Phase II (KMG-II): from individual species to whole genera.</title>
        <authorList>
            <person name="Goeker M."/>
        </authorList>
    </citation>
    <scope>NUCLEOTIDE SEQUENCE [LARGE SCALE GENOMIC DNA]</scope>
    <source>
        <strain evidence="3 4">DSM 28229</strain>
    </source>
</reference>
<sequence length="102" mass="11814">MDVNTNQMQNPFEALHAEIRGLRGVISELKEEVRNVQKQKPVSPSERLSRKEVAKEYSLSLGTLHTLMKKGEIPFEKVGRKTVFKRADVEKFFESKKKNLKQ</sequence>
<dbReference type="AlphaFoldDB" id="A0A315ZAI0"/>
<feature type="domain" description="Helix-turn-helix" evidence="2">
    <location>
        <begin position="48"/>
        <end position="96"/>
    </location>
</feature>
<gene>
    <name evidence="3" type="ORF">BC781_104365</name>
</gene>
<evidence type="ECO:0000259" key="2">
    <source>
        <dbReference type="Pfam" id="PF12728"/>
    </source>
</evidence>
<dbReference type="Proteomes" id="UP000245535">
    <property type="component" value="Unassembled WGS sequence"/>
</dbReference>
<dbReference type="InterPro" id="IPR009061">
    <property type="entry name" value="DNA-bd_dom_put_sf"/>
</dbReference>
<proteinExistence type="predicted"/>